<protein>
    <submittedName>
        <fullName evidence="3">ATP-dependent RNA helicase DDX54-like protein</fullName>
    </submittedName>
</protein>
<accession>A0A1Y3BQC8</accession>
<feature type="compositionally biased region" description="Basic residues" evidence="1">
    <location>
        <begin position="51"/>
        <end position="65"/>
    </location>
</feature>
<dbReference type="OrthoDB" id="5875111at2759"/>
<proteinExistence type="predicted"/>
<evidence type="ECO:0000256" key="1">
    <source>
        <dbReference type="SAM" id="MobiDB-lite"/>
    </source>
</evidence>
<keyword evidence="3" id="KW-0347">Helicase</keyword>
<keyword evidence="4" id="KW-1185">Reference proteome</keyword>
<feature type="compositionally biased region" description="Basic residues" evidence="1">
    <location>
        <begin position="97"/>
        <end position="118"/>
    </location>
</feature>
<evidence type="ECO:0000313" key="4">
    <source>
        <dbReference type="Proteomes" id="UP000194236"/>
    </source>
</evidence>
<comment type="caution">
    <text evidence="3">The sequence shown here is derived from an EMBL/GenBank/DDBJ whole genome shotgun (WGS) entry which is preliminary data.</text>
</comment>
<feature type="region of interest" description="Disordered" evidence="1">
    <location>
        <begin position="32"/>
        <end position="118"/>
    </location>
</feature>
<dbReference type="Pfam" id="PF08147">
    <property type="entry name" value="DBP10CT"/>
    <property type="match status" value="1"/>
</dbReference>
<reference evidence="3 4" key="1">
    <citation type="submission" date="2017-03" db="EMBL/GenBank/DDBJ databases">
        <title>Genome Survey of Euroglyphus maynei.</title>
        <authorList>
            <person name="Arlian L.G."/>
            <person name="Morgan M.S."/>
            <person name="Rider S.D."/>
        </authorList>
    </citation>
    <scope>NUCLEOTIDE SEQUENCE [LARGE SCALE GENOMIC DNA]</scope>
    <source>
        <strain evidence="3">Arlian Lab</strain>
        <tissue evidence="3">Whole body</tissue>
    </source>
</reference>
<dbReference type="GO" id="GO:0005634">
    <property type="term" value="C:nucleus"/>
    <property type="evidence" value="ECO:0007669"/>
    <property type="project" value="InterPro"/>
</dbReference>
<dbReference type="AlphaFoldDB" id="A0A1Y3BQC8"/>
<organism evidence="3 4">
    <name type="scientific">Euroglyphus maynei</name>
    <name type="common">Mayne's house dust mite</name>
    <dbReference type="NCBI Taxonomy" id="6958"/>
    <lineage>
        <taxon>Eukaryota</taxon>
        <taxon>Metazoa</taxon>
        <taxon>Ecdysozoa</taxon>
        <taxon>Arthropoda</taxon>
        <taxon>Chelicerata</taxon>
        <taxon>Arachnida</taxon>
        <taxon>Acari</taxon>
        <taxon>Acariformes</taxon>
        <taxon>Sarcoptiformes</taxon>
        <taxon>Astigmata</taxon>
        <taxon>Psoroptidia</taxon>
        <taxon>Analgoidea</taxon>
        <taxon>Pyroglyphidae</taxon>
        <taxon>Pyroglyphinae</taxon>
        <taxon>Euroglyphus</taxon>
    </lineage>
</organism>
<dbReference type="GO" id="GO:0003723">
    <property type="term" value="F:RNA binding"/>
    <property type="evidence" value="ECO:0007669"/>
    <property type="project" value="InterPro"/>
</dbReference>
<gene>
    <name evidence="3" type="ORF">BLA29_009294</name>
</gene>
<evidence type="ECO:0000259" key="2">
    <source>
        <dbReference type="Pfam" id="PF08147"/>
    </source>
</evidence>
<dbReference type="EMBL" id="MUJZ01004754">
    <property type="protein sequence ID" value="OTF83181.1"/>
    <property type="molecule type" value="Genomic_DNA"/>
</dbReference>
<feature type="compositionally biased region" description="Basic and acidic residues" evidence="1">
    <location>
        <begin position="76"/>
        <end position="96"/>
    </location>
</feature>
<dbReference type="Proteomes" id="UP000194236">
    <property type="component" value="Unassembled WGS sequence"/>
</dbReference>
<feature type="compositionally biased region" description="Acidic residues" evidence="1">
    <location>
        <begin position="37"/>
        <end position="46"/>
    </location>
</feature>
<dbReference type="GO" id="GO:0003724">
    <property type="term" value="F:RNA helicase activity"/>
    <property type="evidence" value="ECO:0007669"/>
    <property type="project" value="InterPro"/>
</dbReference>
<dbReference type="InterPro" id="IPR012541">
    <property type="entry name" value="DBP10_C"/>
</dbReference>
<sequence length="118" mass="13993">MKKIRTESGNWINASYKSGMYEQWQKKAKINRNVINENDDDGDGDGENQQRQKRSMKMSSRRKPKQQSGVNKRGPKRELKTKDEIFKQRNRLERIQTHQKKKQRQRIAGHKKGGKGKR</sequence>
<name>A0A1Y3BQC8_EURMA</name>
<keyword evidence="3" id="KW-0378">Hydrolase</keyword>
<dbReference type="GO" id="GO:0005524">
    <property type="term" value="F:ATP binding"/>
    <property type="evidence" value="ECO:0007669"/>
    <property type="project" value="InterPro"/>
</dbReference>
<keyword evidence="3" id="KW-0067">ATP-binding</keyword>
<evidence type="ECO:0000313" key="3">
    <source>
        <dbReference type="EMBL" id="OTF83181.1"/>
    </source>
</evidence>
<keyword evidence="3" id="KW-0547">Nucleotide-binding</keyword>
<feature type="domain" description="DBP10 C-terminal" evidence="2">
    <location>
        <begin position="2"/>
        <end position="27"/>
    </location>
</feature>